<dbReference type="InterPro" id="IPR015943">
    <property type="entry name" value="WD40/YVTN_repeat-like_dom_sf"/>
</dbReference>
<dbReference type="RefSeq" id="WP_136933870.1">
    <property type="nucleotide sequence ID" value="NZ_SSMQ01000055.1"/>
</dbReference>
<dbReference type="SUPFAM" id="SSF101898">
    <property type="entry name" value="NHL repeat"/>
    <property type="match status" value="1"/>
</dbReference>
<gene>
    <name evidence="2" type="ORF">E8A74_37310</name>
</gene>
<sequence length="354" mass="36826">MRIPLRTLGKVALVVALSALAGCGDDEGGTTTTSGEVPRKPMFLVANSRGDNVLRFEQDTGALVDVFIPKGTGGLFHPDSMTLGPEGDLYLASGDTPETSAVLRFDSSTGAFYGEFAKGGGLHRPYGIAFGPDGRLYVASFLTDQILRYDGKTGDFIDVFKEGDGMPGGLNGPNGLLFGPDEKLYVTTQGSIAENGAPMFPGLPSQVLQIDVTTGEMVVFADQPALSDAGHGYISLLGLAYGPDCNAGFCELYVSDYANDIRRYDFTMGTLLGTIGTNYTGGSPSGNYLGGLSFGDGGRIFTVGFDVDDTKGNPGTVLRFEADGTPVPASGQSGAVLVKADARLARPIGILALP</sequence>
<dbReference type="Proteomes" id="UP000309215">
    <property type="component" value="Unassembled WGS sequence"/>
</dbReference>
<dbReference type="OrthoDB" id="476591at2"/>
<comment type="caution">
    <text evidence="2">The sequence shown here is derived from an EMBL/GenBank/DDBJ whole genome shotgun (WGS) entry which is preliminary data.</text>
</comment>
<name>A0A4U1IYB9_9BACT</name>
<dbReference type="EMBL" id="SSMQ01000055">
    <property type="protein sequence ID" value="TKC99562.1"/>
    <property type="molecule type" value="Genomic_DNA"/>
</dbReference>
<dbReference type="PANTHER" id="PTHR40274">
    <property type="entry name" value="VIRGINIAMYCIN B LYASE"/>
    <property type="match status" value="1"/>
</dbReference>
<keyword evidence="1" id="KW-0732">Signal</keyword>
<evidence type="ECO:0000313" key="3">
    <source>
        <dbReference type="Proteomes" id="UP000309215"/>
    </source>
</evidence>
<reference evidence="2 3" key="1">
    <citation type="submission" date="2019-04" db="EMBL/GenBank/DDBJ databases">
        <authorList>
            <person name="Li Y."/>
            <person name="Wang J."/>
        </authorList>
    </citation>
    <scope>NUCLEOTIDE SEQUENCE [LARGE SCALE GENOMIC DNA]</scope>
    <source>
        <strain evidence="2 3">DSM 14668</strain>
    </source>
</reference>
<feature type="chain" id="PRO_5020946956" evidence="1">
    <location>
        <begin position="22"/>
        <end position="354"/>
    </location>
</feature>
<dbReference type="Gene3D" id="2.130.10.10">
    <property type="entry name" value="YVTN repeat-like/Quinoprotein amine dehydrogenase"/>
    <property type="match status" value="1"/>
</dbReference>
<keyword evidence="3" id="KW-1185">Reference proteome</keyword>
<dbReference type="AlphaFoldDB" id="A0A4U1IYB9"/>
<proteinExistence type="predicted"/>
<accession>A0A4U1IYB9</accession>
<feature type="signal peptide" evidence="1">
    <location>
        <begin position="1"/>
        <end position="21"/>
    </location>
</feature>
<evidence type="ECO:0000313" key="2">
    <source>
        <dbReference type="EMBL" id="TKC99562.1"/>
    </source>
</evidence>
<dbReference type="InterPro" id="IPR051344">
    <property type="entry name" value="Vgb"/>
</dbReference>
<organism evidence="2 3">
    <name type="scientific">Polyangium fumosum</name>
    <dbReference type="NCBI Taxonomy" id="889272"/>
    <lineage>
        <taxon>Bacteria</taxon>
        <taxon>Pseudomonadati</taxon>
        <taxon>Myxococcota</taxon>
        <taxon>Polyangia</taxon>
        <taxon>Polyangiales</taxon>
        <taxon>Polyangiaceae</taxon>
        <taxon>Polyangium</taxon>
    </lineage>
</organism>
<dbReference type="PANTHER" id="PTHR40274:SF4">
    <property type="entry name" value="BLL1406 PROTEIN"/>
    <property type="match status" value="1"/>
</dbReference>
<evidence type="ECO:0000256" key="1">
    <source>
        <dbReference type="SAM" id="SignalP"/>
    </source>
</evidence>
<dbReference type="PROSITE" id="PS51257">
    <property type="entry name" value="PROKAR_LIPOPROTEIN"/>
    <property type="match status" value="1"/>
</dbReference>
<protein>
    <submittedName>
        <fullName evidence="2">PEP-CTERM sorting domain-containing protein</fullName>
    </submittedName>
</protein>